<reference evidence="1" key="1">
    <citation type="submission" date="2021-10" db="EMBL/GenBank/DDBJ databases">
        <title>Tropical sea cucumber genome reveals ecological adaptation and Cuvierian tubules defense mechanism.</title>
        <authorList>
            <person name="Chen T."/>
        </authorList>
    </citation>
    <scope>NUCLEOTIDE SEQUENCE</scope>
    <source>
        <strain evidence="1">Nanhai2018</strain>
        <tissue evidence="1">Muscle</tissue>
    </source>
</reference>
<keyword evidence="2" id="KW-1185">Reference proteome</keyword>
<comment type="caution">
    <text evidence="1">The sequence shown here is derived from an EMBL/GenBank/DDBJ whole genome shotgun (WGS) entry which is preliminary data.</text>
</comment>
<evidence type="ECO:0000313" key="2">
    <source>
        <dbReference type="Proteomes" id="UP001152320"/>
    </source>
</evidence>
<sequence length="222" mass="24601">MMWCMENSVTIKAAHIPGKRNSIADGLSRNRIRHTEWRLNPESLRSVFLLLGQPVIDLFATKLNKQLPVVCLPNCRRGCPGCRCPVNVMERDVCVSFSSLRDTSKGSSEDKNRTVLDNSSGPILAEAELVPQHSGPLGRETSKDLGVDTPVNLVNQPQANSSGSLKPSNFSICCMEIVKQQFIEKGFSSETAERAASCRQHYANRTYNTRVRSFMALAKKGF</sequence>
<dbReference type="AlphaFoldDB" id="A0A9Q0YQX6"/>
<evidence type="ECO:0000313" key="1">
    <source>
        <dbReference type="EMBL" id="KAJ8026950.1"/>
    </source>
</evidence>
<dbReference type="Proteomes" id="UP001152320">
    <property type="component" value="Chromosome 16"/>
</dbReference>
<proteinExistence type="predicted"/>
<organism evidence="1 2">
    <name type="scientific">Holothuria leucospilota</name>
    <name type="common">Black long sea cucumber</name>
    <name type="synonym">Mertensiothuria leucospilota</name>
    <dbReference type="NCBI Taxonomy" id="206669"/>
    <lineage>
        <taxon>Eukaryota</taxon>
        <taxon>Metazoa</taxon>
        <taxon>Echinodermata</taxon>
        <taxon>Eleutherozoa</taxon>
        <taxon>Echinozoa</taxon>
        <taxon>Holothuroidea</taxon>
        <taxon>Aspidochirotacea</taxon>
        <taxon>Aspidochirotida</taxon>
        <taxon>Holothuriidae</taxon>
        <taxon>Holothuria</taxon>
    </lineage>
</organism>
<accession>A0A9Q0YQX6</accession>
<dbReference type="OrthoDB" id="6143401at2759"/>
<gene>
    <name evidence="1" type="ORF">HOLleu_31927</name>
</gene>
<protein>
    <submittedName>
        <fullName evidence="1">Uncharacterized protein</fullName>
    </submittedName>
</protein>
<name>A0A9Q0YQX6_HOLLE</name>
<dbReference type="EMBL" id="JAIZAY010000016">
    <property type="protein sequence ID" value="KAJ8026950.1"/>
    <property type="molecule type" value="Genomic_DNA"/>
</dbReference>